<organism evidence="10 11">
    <name type="scientific">Pseudomarimonas arenosa</name>
    <dbReference type="NCBI Taxonomy" id="2774145"/>
    <lineage>
        <taxon>Bacteria</taxon>
        <taxon>Pseudomonadati</taxon>
        <taxon>Pseudomonadota</taxon>
        <taxon>Gammaproteobacteria</taxon>
        <taxon>Lysobacterales</taxon>
        <taxon>Lysobacteraceae</taxon>
        <taxon>Pseudomarimonas</taxon>
    </lineage>
</organism>
<feature type="chain" id="PRO_5043341122" description="Beta-lactamase" evidence="7">
    <location>
        <begin position="22"/>
        <end position="542"/>
    </location>
</feature>
<protein>
    <recommendedName>
        <fullName evidence="3 6">Beta-lactamase</fullName>
        <ecNumber evidence="3 6">3.5.2.6</ecNumber>
    </recommendedName>
</protein>
<gene>
    <name evidence="10" type="ORF">IFO71_14210</name>
</gene>
<dbReference type="Pfam" id="PF11954">
    <property type="entry name" value="DUF3471"/>
    <property type="match status" value="1"/>
</dbReference>
<evidence type="ECO:0000256" key="6">
    <source>
        <dbReference type="RuleBase" id="RU361140"/>
    </source>
</evidence>
<name>A0AAW3ZLH3_9GAMM</name>
<evidence type="ECO:0000256" key="1">
    <source>
        <dbReference type="ARBA" id="ARBA00001526"/>
    </source>
</evidence>
<feature type="domain" description="Peptidase S12 Pab87-related C-terminal" evidence="9">
    <location>
        <begin position="454"/>
        <end position="532"/>
    </location>
</feature>
<dbReference type="SUPFAM" id="SSF56601">
    <property type="entry name" value="beta-lactamase/transpeptidase-like"/>
    <property type="match status" value="1"/>
</dbReference>
<dbReference type="InterPro" id="IPR001586">
    <property type="entry name" value="Beta-lactam_class-C_AS"/>
</dbReference>
<comment type="caution">
    <text evidence="10">The sequence shown here is derived from an EMBL/GenBank/DDBJ whole genome shotgun (WGS) entry which is preliminary data.</text>
</comment>
<dbReference type="GO" id="GO:0046677">
    <property type="term" value="P:response to antibiotic"/>
    <property type="evidence" value="ECO:0007669"/>
    <property type="project" value="UniProtKB-UniRule"/>
</dbReference>
<evidence type="ECO:0000259" key="9">
    <source>
        <dbReference type="Pfam" id="PF11954"/>
    </source>
</evidence>
<dbReference type="Gene3D" id="3.40.710.10">
    <property type="entry name" value="DD-peptidase/beta-lactamase superfamily"/>
    <property type="match status" value="1"/>
</dbReference>
<dbReference type="GO" id="GO:0017001">
    <property type="term" value="P:antibiotic catabolic process"/>
    <property type="evidence" value="ECO:0007669"/>
    <property type="project" value="InterPro"/>
</dbReference>
<evidence type="ECO:0000313" key="10">
    <source>
        <dbReference type="EMBL" id="MBD8526891.1"/>
    </source>
</evidence>
<keyword evidence="7" id="KW-0732">Signal</keyword>
<dbReference type="PROSITE" id="PS00336">
    <property type="entry name" value="BETA_LACTAMASE_C"/>
    <property type="match status" value="1"/>
</dbReference>
<evidence type="ECO:0000256" key="5">
    <source>
        <dbReference type="ARBA" id="ARBA00023251"/>
    </source>
</evidence>
<dbReference type="PANTHER" id="PTHR46825">
    <property type="entry name" value="D-ALANYL-D-ALANINE-CARBOXYPEPTIDASE/ENDOPEPTIDASE AMPH"/>
    <property type="match status" value="1"/>
</dbReference>
<keyword evidence="5 6" id="KW-0046">Antibiotic resistance</keyword>
<evidence type="ECO:0000256" key="2">
    <source>
        <dbReference type="ARBA" id="ARBA00007840"/>
    </source>
</evidence>
<dbReference type="RefSeq" id="WP_192030313.1">
    <property type="nucleotide sequence ID" value="NZ_JACYTR010000034.1"/>
</dbReference>
<dbReference type="Pfam" id="PF00144">
    <property type="entry name" value="Beta-lactamase"/>
    <property type="match status" value="1"/>
</dbReference>
<evidence type="ECO:0000256" key="4">
    <source>
        <dbReference type="ARBA" id="ARBA00022801"/>
    </source>
</evidence>
<keyword evidence="11" id="KW-1185">Reference proteome</keyword>
<accession>A0AAW3ZLH3</accession>
<feature type="signal peptide" evidence="7">
    <location>
        <begin position="1"/>
        <end position="21"/>
    </location>
</feature>
<proteinExistence type="inferred from homology"/>
<dbReference type="AlphaFoldDB" id="A0AAW3ZLH3"/>
<evidence type="ECO:0000256" key="7">
    <source>
        <dbReference type="SAM" id="SignalP"/>
    </source>
</evidence>
<dbReference type="InterPro" id="IPR012338">
    <property type="entry name" value="Beta-lactam/transpept-like"/>
</dbReference>
<dbReference type="InterPro" id="IPR050491">
    <property type="entry name" value="AmpC-like"/>
</dbReference>
<evidence type="ECO:0000313" key="11">
    <source>
        <dbReference type="Proteomes" id="UP000613768"/>
    </source>
</evidence>
<comment type="similarity">
    <text evidence="2 6">Belongs to the class-C beta-lactamase family.</text>
</comment>
<dbReference type="EC" id="3.5.2.6" evidence="3 6"/>
<comment type="catalytic activity">
    <reaction evidence="1 6">
        <text>a beta-lactam + H2O = a substituted beta-amino acid</text>
        <dbReference type="Rhea" id="RHEA:20401"/>
        <dbReference type="ChEBI" id="CHEBI:15377"/>
        <dbReference type="ChEBI" id="CHEBI:35627"/>
        <dbReference type="ChEBI" id="CHEBI:140347"/>
        <dbReference type="EC" id="3.5.2.6"/>
    </reaction>
</comment>
<dbReference type="EMBL" id="JACYTR010000034">
    <property type="protein sequence ID" value="MBD8526891.1"/>
    <property type="molecule type" value="Genomic_DNA"/>
</dbReference>
<dbReference type="InterPro" id="IPR001466">
    <property type="entry name" value="Beta-lactam-related"/>
</dbReference>
<sequence length="542" mass="57981">MTRHRLAFILAAIGLANGASAFDDASLQQALNQRLAGDRSGACMAAAVIEQGQVSRALSCADPAQLDRIGFEHSFEIGSVSKTMNAALLAMLVAEGKLDLDDPLTKHLPKGSKAPEFDGQPIRLRHLLTHTSGLPSIAPSWQLSNPANPYSTLKQKDLFSALGKIELATAPGSKFEYSNFGAMLLSWVVSKTADQDYQTLIQQRLFEPLTMQQAYIKKPGKSVPVVQGHTPNRQPTPAWTFPADTAGVGGVRASLNDMIRYLQAHLQPAEDALGQALARTHETLDENPGKGIAWAWMVAPLNDREYLVHEGGTGGFSAFVAFSRDGERGAVVLSDTALTSIGGLSSVGLHLLDPSVPMGKPRLETQPDAELLDALVGSYRLAGGLNMELRRKGDALEIQATGQPAFAMGYDSAGDFYPLAFDALLRPAKRSDGSVGFSWLQGGGVMAAKRIEQVATPPDLSLGDYAGRYPLMPGFELRVFADGEQLKAQATGQGAFVIDYADSDRFVADAYGIEIVFERDTAGAVTALKLHQGGQTMSGKRR</sequence>
<evidence type="ECO:0000256" key="3">
    <source>
        <dbReference type="ARBA" id="ARBA00012865"/>
    </source>
</evidence>
<dbReference type="InterPro" id="IPR021860">
    <property type="entry name" value="Peptidase_S12_Pab87-rel_C"/>
</dbReference>
<reference evidence="10 11" key="1">
    <citation type="submission" date="2020-09" db="EMBL/GenBank/DDBJ databases">
        <title>Pseudoxanthomonas sp. CAU 1598 isolated from sand of Yaerae Beach.</title>
        <authorList>
            <person name="Kim W."/>
        </authorList>
    </citation>
    <scope>NUCLEOTIDE SEQUENCE [LARGE SCALE GENOMIC DNA]</scope>
    <source>
        <strain evidence="10 11">CAU 1598</strain>
    </source>
</reference>
<dbReference type="Proteomes" id="UP000613768">
    <property type="component" value="Unassembled WGS sequence"/>
</dbReference>
<dbReference type="GO" id="GO:0030288">
    <property type="term" value="C:outer membrane-bounded periplasmic space"/>
    <property type="evidence" value="ECO:0007669"/>
    <property type="project" value="InterPro"/>
</dbReference>
<keyword evidence="4 6" id="KW-0378">Hydrolase</keyword>
<feature type="domain" description="Beta-lactamase-related" evidence="8">
    <location>
        <begin position="38"/>
        <end position="336"/>
    </location>
</feature>
<dbReference type="PANTHER" id="PTHR46825:SF9">
    <property type="entry name" value="BETA-LACTAMASE-RELATED DOMAIN-CONTAINING PROTEIN"/>
    <property type="match status" value="1"/>
</dbReference>
<evidence type="ECO:0000259" key="8">
    <source>
        <dbReference type="Pfam" id="PF00144"/>
    </source>
</evidence>
<dbReference type="GO" id="GO:0008800">
    <property type="term" value="F:beta-lactamase activity"/>
    <property type="evidence" value="ECO:0007669"/>
    <property type="project" value="UniProtKB-UniRule"/>
</dbReference>